<organism evidence="1">
    <name type="scientific">Absidia glauca</name>
    <name type="common">Pin mould</name>
    <dbReference type="NCBI Taxonomy" id="4829"/>
    <lineage>
        <taxon>Eukaryota</taxon>
        <taxon>Fungi</taxon>
        <taxon>Fungi incertae sedis</taxon>
        <taxon>Mucoromycota</taxon>
        <taxon>Mucoromycotina</taxon>
        <taxon>Mucoromycetes</taxon>
        <taxon>Mucorales</taxon>
        <taxon>Cunninghamellaceae</taxon>
        <taxon>Absidia</taxon>
    </lineage>
</organism>
<proteinExistence type="predicted"/>
<name>A0A168QNH2_ABSGL</name>
<accession>A0A168QNH2</accession>
<dbReference type="AlphaFoldDB" id="A0A168QNH2"/>
<keyword evidence="2" id="KW-1185">Reference proteome</keyword>
<dbReference type="InParanoid" id="A0A168QNH2"/>
<protein>
    <submittedName>
        <fullName evidence="1">Uncharacterized protein</fullName>
    </submittedName>
</protein>
<sequence>MHRYSSHYTSEEHNLFAQSPYPLLVTFWVQPIHIPSSFPLRSHQNSPAMACHIYLCLGKFDGLQDEGKLIGDQQVWPFHSPHDLLLHWCGKRPDVIQHIENKPEWDSFGSTIMAPSQRCGPEPFSPRSIWCANDYDYTCTHLFSDIRNELTGRNSATIRYLAAGTETSACIEGGSATIGFDKVTELEQKRATWIIDNITNNRAEQYGFVTTTTLLANVPLVGCLEGQYGCDSSMWSDIAD</sequence>
<evidence type="ECO:0000313" key="2">
    <source>
        <dbReference type="Proteomes" id="UP000078561"/>
    </source>
</evidence>
<dbReference type="EMBL" id="LT554433">
    <property type="protein sequence ID" value="SAM05174.1"/>
    <property type="molecule type" value="Genomic_DNA"/>
</dbReference>
<evidence type="ECO:0000313" key="1">
    <source>
        <dbReference type="EMBL" id="SAM05174.1"/>
    </source>
</evidence>
<gene>
    <name evidence="1" type="primary">ABSGL_11043.1 scaffold 12129</name>
</gene>
<dbReference type="Proteomes" id="UP000078561">
    <property type="component" value="Unassembled WGS sequence"/>
</dbReference>
<reference evidence="1" key="1">
    <citation type="submission" date="2016-04" db="EMBL/GenBank/DDBJ databases">
        <authorList>
            <person name="Evans L.H."/>
            <person name="Alamgir A."/>
            <person name="Owens N."/>
            <person name="Weber N.D."/>
            <person name="Virtaneva K."/>
            <person name="Barbian K."/>
            <person name="Babar A."/>
            <person name="Rosenke K."/>
        </authorList>
    </citation>
    <scope>NUCLEOTIDE SEQUENCE [LARGE SCALE GENOMIC DNA]</scope>
    <source>
        <strain evidence="1">CBS 101.48</strain>
    </source>
</reference>